<evidence type="ECO:0000256" key="1">
    <source>
        <dbReference type="SAM" id="MobiDB-lite"/>
    </source>
</evidence>
<dbReference type="EMBL" id="SGNY01000001">
    <property type="protein sequence ID" value="TRB03038.1"/>
    <property type="molecule type" value="Genomic_DNA"/>
</dbReference>
<dbReference type="Proteomes" id="UP000315434">
    <property type="component" value="Unassembled WGS sequence"/>
</dbReference>
<sequence length="170" mass="18609">MQKSDDTLTARVAVPQSKSDPSDVEFEEIPLPPRDMWGDSVTAASGASTEATSAVVTKGPDREIETLDFLLEENSDVLRNIPLKFPFNWQGNPVRTISVRRLTTGEVGNIIDKRPADVPDNFDIYGAMTGLPASVLRGLISDDGELVAEACYDFLPRYFRPAEMDQSASS</sequence>
<evidence type="ECO:0000313" key="3">
    <source>
        <dbReference type="Proteomes" id="UP000315434"/>
    </source>
</evidence>
<protein>
    <recommendedName>
        <fullName evidence="4">Phage tail assembly protein</fullName>
    </recommendedName>
</protein>
<evidence type="ECO:0008006" key="4">
    <source>
        <dbReference type="Google" id="ProtNLM"/>
    </source>
</evidence>
<organism evidence="2 3">
    <name type="scientific">Rhizobium rhizogenes</name>
    <name type="common">Agrobacterium rhizogenes</name>
    <dbReference type="NCBI Taxonomy" id="359"/>
    <lineage>
        <taxon>Bacteria</taxon>
        <taxon>Pseudomonadati</taxon>
        <taxon>Pseudomonadota</taxon>
        <taxon>Alphaproteobacteria</taxon>
        <taxon>Hyphomicrobiales</taxon>
        <taxon>Rhizobiaceae</taxon>
        <taxon>Rhizobium/Agrobacterium group</taxon>
        <taxon>Rhizobium</taxon>
    </lineage>
</organism>
<accession>A0A546XQP2</accession>
<dbReference type="AlphaFoldDB" id="A0A546XQP2"/>
<proteinExistence type="predicted"/>
<name>A0A546XQP2_RHIRH</name>
<evidence type="ECO:0000313" key="2">
    <source>
        <dbReference type="EMBL" id="TRB03038.1"/>
    </source>
</evidence>
<feature type="region of interest" description="Disordered" evidence="1">
    <location>
        <begin position="1"/>
        <end position="45"/>
    </location>
</feature>
<dbReference type="RefSeq" id="WP_142839864.1">
    <property type="nucleotide sequence ID" value="NZ_SGNY01000001.1"/>
</dbReference>
<reference evidence="2 3" key="1">
    <citation type="journal article" date="2019" name="Appl. Microbiol. Biotechnol.">
        <title>Differential efficiency of wild type rhizogenic strains for rol gene transformation of plants.</title>
        <authorList>
            <person name="Desmet S."/>
            <person name="De Keyser E."/>
            <person name="Van Vaerenbergh J."/>
            <person name="Baeyen S."/>
            <person name="Van Huylenbroeck J."/>
            <person name="Geelen D."/>
            <person name="Dhooghe E."/>
        </authorList>
    </citation>
    <scope>NUCLEOTIDE SEQUENCE [LARGE SCALE GENOMIC DNA]</scope>
    <source>
        <strain evidence="2 3">GBBC3284</strain>
    </source>
</reference>
<comment type="caution">
    <text evidence="2">The sequence shown here is derived from an EMBL/GenBank/DDBJ whole genome shotgun (WGS) entry which is preliminary data.</text>
</comment>
<gene>
    <name evidence="2" type="ORF">EXN68_05180</name>
</gene>
<dbReference type="OrthoDB" id="7851346at2"/>